<gene>
    <name evidence="10" type="ORF">LMG26411_00698</name>
</gene>
<evidence type="ECO:0000256" key="1">
    <source>
        <dbReference type="ARBA" id="ARBA00003475"/>
    </source>
</evidence>
<proteinExistence type="predicted"/>
<feature type="transmembrane region" description="Helical" evidence="8">
    <location>
        <begin position="154"/>
        <end position="176"/>
    </location>
</feature>
<evidence type="ECO:0000256" key="4">
    <source>
        <dbReference type="ARBA" id="ARBA00019078"/>
    </source>
</evidence>
<dbReference type="EMBL" id="CAJPVI010000002">
    <property type="protein sequence ID" value="CAG2132878.1"/>
    <property type="molecule type" value="Genomic_DNA"/>
</dbReference>
<evidence type="ECO:0000313" key="10">
    <source>
        <dbReference type="EMBL" id="CAG2132878.1"/>
    </source>
</evidence>
<feature type="domain" description="Methylamine utilisation protein MauE" evidence="9">
    <location>
        <begin position="12"/>
        <end position="138"/>
    </location>
</feature>
<feature type="transmembrane region" description="Helical" evidence="8">
    <location>
        <begin position="12"/>
        <end position="30"/>
    </location>
</feature>
<comment type="pathway">
    <text evidence="3">One-carbon metabolism; methylamine degradation.</text>
</comment>
<name>A0ABM8TC11_9BURK</name>
<evidence type="ECO:0000256" key="5">
    <source>
        <dbReference type="ARBA" id="ARBA00022692"/>
    </source>
</evidence>
<evidence type="ECO:0000256" key="3">
    <source>
        <dbReference type="ARBA" id="ARBA00004856"/>
    </source>
</evidence>
<feature type="transmembrane region" description="Helical" evidence="8">
    <location>
        <begin position="51"/>
        <end position="76"/>
    </location>
</feature>
<keyword evidence="11" id="KW-1185">Reference proteome</keyword>
<keyword evidence="5 8" id="KW-0812">Transmembrane</keyword>
<feature type="transmembrane region" description="Helical" evidence="8">
    <location>
        <begin position="123"/>
        <end position="142"/>
    </location>
</feature>
<evidence type="ECO:0000256" key="8">
    <source>
        <dbReference type="SAM" id="Phobius"/>
    </source>
</evidence>
<comment type="function">
    <text evidence="1">May be specifically involved in the processing, transport, and/or maturation of the MADH beta-subunit.</text>
</comment>
<accession>A0ABM8TC11</accession>
<feature type="transmembrane region" description="Helical" evidence="8">
    <location>
        <begin position="82"/>
        <end position="102"/>
    </location>
</feature>
<evidence type="ECO:0000259" key="9">
    <source>
        <dbReference type="Pfam" id="PF07291"/>
    </source>
</evidence>
<keyword evidence="7 8" id="KW-0472">Membrane</keyword>
<dbReference type="Pfam" id="PF07291">
    <property type="entry name" value="MauE"/>
    <property type="match status" value="1"/>
</dbReference>
<evidence type="ECO:0000256" key="6">
    <source>
        <dbReference type="ARBA" id="ARBA00022989"/>
    </source>
</evidence>
<protein>
    <recommendedName>
        <fullName evidence="4">Methylamine utilization protein MauE</fullName>
    </recommendedName>
</protein>
<evidence type="ECO:0000313" key="11">
    <source>
        <dbReference type="Proteomes" id="UP000672657"/>
    </source>
</evidence>
<evidence type="ECO:0000256" key="2">
    <source>
        <dbReference type="ARBA" id="ARBA00004141"/>
    </source>
</evidence>
<sequence>MTAFDLIGDPVVTASCSAAAALVLLLSVAPKLREPDRFHGAIDAYRLVPAAWGRAVALALIGAEALAVLLLALMPLQAASSLAAMGVAGVATGAVAINLLRGRRDIRCGCGGADDSMPLSGGLLWRNAALLAVLGIAAASAAGGNGRAMSALDYAAAGFIALALLLMWLGATQLLVNAGRARSPVRA</sequence>
<evidence type="ECO:0000256" key="7">
    <source>
        <dbReference type="ARBA" id="ARBA00023136"/>
    </source>
</evidence>
<keyword evidence="6 8" id="KW-1133">Transmembrane helix</keyword>
<dbReference type="InterPro" id="IPR009908">
    <property type="entry name" value="Methylamine_util_MauE"/>
</dbReference>
<organism evidence="10 11">
    <name type="scientific">Cupriavidus numazuensis</name>
    <dbReference type="NCBI Taxonomy" id="221992"/>
    <lineage>
        <taxon>Bacteria</taxon>
        <taxon>Pseudomonadati</taxon>
        <taxon>Pseudomonadota</taxon>
        <taxon>Betaproteobacteria</taxon>
        <taxon>Burkholderiales</taxon>
        <taxon>Burkholderiaceae</taxon>
        <taxon>Cupriavidus</taxon>
    </lineage>
</organism>
<dbReference type="Proteomes" id="UP000672657">
    <property type="component" value="Unassembled WGS sequence"/>
</dbReference>
<comment type="subcellular location">
    <subcellularLocation>
        <location evidence="2">Membrane</location>
        <topology evidence="2">Multi-pass membrane protein</topology>
    </subcellularLocation>
</comment>
<comment type="caution">
    <text evidence="10">The sequence shown here is derived from an EMBL/GenBank/DDBJ whole genome shotgun (WGS) entry which is preliminary data.</text>
</comment>
<reference evidence="10 11" key="1">
    <citation type="submission" date="2021-03" db="EMBL/GenBank/DDBJ databases">
        <authorList>
            <person name="Peeters C."/>
        </authorList>
    </citation>
    <scope>NUCLEOTIDE SEQUENCE [LARGE SCALE GENOMIC DNA]</scope>
    <source>
        <strain evidence="10 11">LMG 26411</strain>
    </source>
</reference>
<dbReference type="RefSeq" id="WP_211951909.1">
    <property type="nucleotide sequence ID" value="NZ_CAJPVI010000002.1"/>
</dbReference>